<feature type="compositionally biased region" description="Polar residues" evidence="1">
    <location>
        <begin position="47"/>
        <end position="56"/>
    </location>
</feature>
<dbReference type="AlphaFoldDB" id="A0A8B6F909"/>
<evidence type="ECO:0000256" key="1">
    <source>
        <dbReference type="SAM" id="MobiDB-lite"/>
    </source>
</evidence>
<evidence type="ECO:0000313" key="4">
    <source>
        <dbReference type="Proteomes" id="UP000596742"/>
    </source>
</evidence>
<feature type="region of interest" description="Disordered" evidence="1">
    <location>
        <begin position="1"/>
        <end position="112"/>
    </location>
</feature>
<proteinExistence type="predicted"/>
<feature type="compositionally biased region" description="Polar residues" evidence="1">
    <location>
        <begin position="70"/>
        <end position="89"/>
    </location>
</feature>
<dbReference type="OrthoDB" id="439192at2759"/>
<sequence>MSKTMGKHLVGLHEARKAFVASESSEKIRRALRKQVRPSVMKRKTRMSTISQTNEQGESDNEVEGHESELGSQAGDSELDSNNPVNQGHESYEESRSGGDSELDNDNYEDTPIDFCDERKAELENWKRNHVYQEVEDYGQSYVITRWVYTIKEADNEIHRKARLVAKGFEEDYLDEIQKNSPTCDKQSLRLILSIIMQKKWSINSIAIKTTFLQGEKMQRQVHLRPLKKLMLMENSGF</sequence>
<dbReference type="Proteomes" id="UP000596742">
    <property type="component" value="Unassembled WGS sequence"/>
</dbReference>
<feature type="compositionally biased region" description="Basic residues" evidence="1">
    <location>
        <begin position="30"/>
        <end position="46"/>
    </location>
</feature>
<evidence type="ECO:0000313" key="3">
    <source>
        <dbReference type="EMBL" id="VDI46237.1"/>
    </source>
</evidence>
<reference evidence="3" key="1">
    <citation type="submission" date="2018-11" db="EMBL/GenBank/DDBJ databases">
        <authorList>
            <person name="Alioto T."/>
            <person name="Alioto T."/>
        </authorList>
    </citation>
    <scope>NUCLEOTIDE SEQUENCE</scope>
</reference>
<keyword evidence="4" id="KW-1185">Reference proteome</keyword>
<feature type="compositionally biased region" description="Basic and acidic residues" evidence="1">
    <location>
        <begin position="90"/>
        <end position="99"/>
    </location>
</feature>
<organism evidence="3 4">
    <name type="scientific">Mytilus galloprovincialis</name>
    <name type="common">Mediterranean mussel</name>
    <dbReference type="NCBI Taxonomy" id="29158"/>
    <lineage>
        <taxon>Eukaryota</taxon>
        <taxon>Metazoa</taxon>
        <taxon>Spiralia</taxon>
        <taxon>Lophotrochozoa</taxon>
        <taxon>Mollusca</taxon>
        <taxon>Bivalvia</taxon>
        <taxon>Autobranchia</taxon>
        <taxon>Pteriomorphia</taxon>
        <taxon>Mytilida</taxon>
        <taxon>Mytiloidea</taxon>
        <taxon>Mytilidae</taxon>
        <taxon>Mytilinae</taxon>
        <taxon>Mytilus</taxon>
    </lineage>
</organism>
<protein>
    <recommendedName>
        <fullName evidence="2">Reverse transcriptase Ty1/copia-type domain-containing protein</fullName>
    </recommendedName>
</protein>
<comment type="caution">
    <text evidence="3">The sequence shown here is derived from an EMBL/GenBank/DDBJ whole genome shotgun (WGS) entry which is preliminary data.</text>
</comment>
<dbReference type="Pfam" id="PF07727">
    <property type="entry name" value="RVT_2"/>
    <property type="match status" value="1"/>
</dbReference>
<accession>A0A8B6F909</accession>
<dbReference type="EMBL" id="UYJE01006469">
    <property type="protein sequence ID" value="VDI46237.1"/>
    <property type="molecule type" value="Genomic_DNA"/>
</dbReference>
<dbReference type="InterPro" id="IPR013103">
    <property type="entry name" value="RVT_2"/>
</dbReference>
<feature type="domain" description="Reverse transcriptase Ty1/copia-type" evidence="2">
    <location>
        <begin position="142"/>
        <end position="223"/>
    </location>
</feature>
<name>A0A8B6F909_MYTGA</name>
<evidence type="ECO:0000259" key="2">
    <source>
        <dbReference type="Pfam" id="PF07727"/>
    </source>
</evidence>
<feature type="compositionally biased region" description="Acidic residues" evidence="1">
    <location>
        <begin position="101"/>
        <end position="112"/>
    </location>
</feature>
<gene>
    <name evidence="3" type="ORF">MGAL_10B041839</name>
</gene>